<feature type="compositionally biased region" description="Polar residues" evidence="4">
    <location>
        <begin position="132"/>
        <end position="147"/>
    </location>
</feature>
<dbReference type="RefSeq" id="XP_019024462.1">
    <property type="nucleotide sequence ID" value="XM_019166020.1"/>
</dbReference>
<feature type="compositionally biased region" description="Low complexity" evidence="4">
    <location>
        <begin position="57"/>
        <end position="80"/>
    </location>
</feature>
<organism evidence="6 7">
    <name type="scientific">Saitoella complicata (strain BCRC 22490 / CBS 7301 / JCM 7358 / NBRC 10748 / NRRL Y-17804)</name>
    <dbReference type="NCBI Taxonomy" id="698492"/>
    <lineage>
        <taxon>Eukaryota</taxon>
        <taxon>Fungi</taxon>
        <taxon>Dikarya</taxon>
        <taxon>Ascomycota</taxon>
        <taxon>Taphrinomycotina</taxon>
        <taxon>Taphrinomycotina incertae sedis</taxon>
        <taxon>Saitoella</taxon>
    </lineage>
</organism>
<evidence type="ECO:0000256" key="1">
    <source>
        <dbReference type="ARBA" id="ARBA00022574"/>
    </source>
</evidence>
<reference evidence="6 7" key="3">
    <citation type="journal article" date="2015" name="Genome Announc.">
        <title>Draft Genome Sequence of the Archiascomycetous Yeast Saitoella complicata.</title>
        <authorList>
            <person name="Yamauchi K."/>
            <person name="Kondo S."/>
            <person name="Hamamoto M."/>
            <person name="Takahashi Y."/>
            <person name="Ogura Y."/>
            <person name="Hayashi T."/>
            <person name="Nishida H."/>
        </authorList>
    </citation>
    <scope>NUCLEOTIDE SEQUENCE [LARGE SCALE GENOMIC DNA]</scope>
    <source>
        <strain evidence="6 7">NRRL Y-17804</strain>
    </source>
</reference>
<feature type="repeat" description="WD" evidence="3">
    <location>
        <begin position="826"/>
        <end position="864"/>
    </location>
</feature>
<dbReference type="PANTHER" id="PTHR19849:SF1">
    <property type="entry name" value="F-BOX_WD REPEAT-CONTAINING PROTEIN 7"/>
    <property type="match status" value="1"/>
</dbReference>
<protein>
    <recommendedName>
        <fullName evidence="5">F-box domain-containing protein</fullName>
    </recommendedName>
</protein>
<dbReference type="CDD" id="cd22147">
    <property type="entry name" value="F-box_SpPof1-like"/>
    <property type="match status" value="1"/>
</dbReference>
<dbReference type="SMART" id="SM00256">
    <property type="entry name" value="FBOX"/>
    <property type="match status" value="1"/>
</dbReference>
<dbReference type="Pfam" id="PF00400">
    <property type="entry name" value="WD40"/>
    <property type="match status" value="7"/>
</dbReference>
<dbReference type="Pfam" id="PF12937">
    <property type="entry name" value="F-box-like"/>
    <property type="match status" value="1"/>
</dbReference>
<dbReference type="Gene3D" id="2.130.10.10">
    <property type="entry name" value="YVTN repeat-like/Quinoprotein amine dehydrogenase"/>
    <property type="match status" value="1"/>
</dbReference>
<dbReference type="OMA" id="HCNKGKR"/>
<dbReference type="InterPro" id="IPR019775">
    <property type="entry name" value="WD40_repeat_CS"/>
</dbReference>
<keyword evidence="2" id="KW-0677">Repeat</keyword>
<evidence type="ECO:0000313" key="6">
    <source>
        <dbReference type="EMBL" id="GAO48889.1"/>
    </source>
</evidence>
<dbReference type="GO" id="GO:0005634">
    <property type="term" value="C:nucleus"/>
    <property type="evidence" value="ECO:0007669"/>
    <property type="project" value="TreeGrafter"/>
</dbReference>
<dbReference type="STRING" id="698492.A0A0E9NGD2"/>
<dbReference type="SMART" id="SM00320">
    <property type="entry name" value="WD40"/>
    <property type="match status" value="7"/>
</dbReference>
<sequence>MDSTHPLHIDISTSRPRESSALSLVTPASQSPLDEQKQSQDMEEESALDVPSVGQWTLTPTVKTTTTVTTTTTTTTYPPLVLKPPKKRPELDARQYPLRDAPTPTSLRSFSFELDGKVSKFEESGDPERSIVQLQESISRLQKTPNTGYKDPLALQGKPSESACAAVRQVKRPGSPLEQSSSDALTGSDPGSHKKRKGRTESMSMPVALVSATTPTSRPAVQYAPRPVRAGRPGELLRQIQQEPTPTKLEDAPAFDDAPVQQGTTPHEPVSPTSSAQPMSLPSPKMSPISAALARGGHALGYFDSKQVHEPEGATQSTTFERIQKLDAADVVASKGTQAMMEIPTMLETFDRLPPNVQTYMMYHLLRRSNIKTLQFVAGVVNPTLQRDFLAHLPYELALQVLQYLDVRSLCRAAQVSKRWRAIVDSDEWTWKRLFEADGHKLDQRELDRAIQERWGMQAPLEAPEVVHLDEVPVGLHVTERANQAKRRTSMAEFADQLKSEGHEEPLPSQHLFKDIYRRHHVTRKTWMDPEGEPRHISFTGHGSMVVTCLQFDSEKIVSGSDDTCINVYDTGNGALKKRLRGHEGGVWALRYEGNTLVSGSTDRTVRVWDIEKGECTQVFYGHTSTVRCLQIVQPQIVGHDSRGKPMFEPKFPVIVTGSRDSTLRVWKLPQEDDEPYIRPPPDSPGEAGGIDQIGDNPYHLRTLQGHTSSVRAVSAHGDQMVSGSYDTTVRVWRISTGECQWILRGHAQKVYSVVIDPKRQRCVSGSMDWIVKVWSMETGTCLWNLEGHTSLVGLLDLSADYLVSAAADSTLRVWDPESGRCEYVLSAHTSAITCFQHDEYKVVSGSDGTLKMWDIKTGRFVRDLLTGLSNVWQIRFDDRRCVAAVQRDNLTWIEVLDFGAAAEGVPAEELGTRMVIQDDEMYDEEGNALI</sequence>
<feature type="region of interest" description="Disordered" evidence="4">
    <location>
        <begin position="120"/>
        <end position="284"/>
    </location>
</feature>
<feature type="repeat" description="WD" evidence="3">
    <location>
        <begin position="704"/>
        <end position="743"/>
    </location>
</feature>
<feature type="region of interest" description="Disordered" evidence="4">
    <location>
        <begin position="673"/>
        <end position="695"/>
    </location>
</feature>
<feature type="repeat" description="WD" evidence="3">
    <location>
        <begin position="648"/>
        <end position="669"/>
    </location>
</feature>
<dbReference type="GO" id="GO:0010992">
    <property type="term" value="P:ubiquitin recycling"/>
    <property type="evidence" value="ECO:0007669"/>
    <property type="project" value="TreeGrafter"/>
</dbReference>
<reference evidence="6 7" key="2">
    <citation type="journal article" date="2014" name="J. Gen. Appl. Microbiol.">
        <title>The early diverging ascomycetous budding yeast Saitoella complicata has three histone deacetylases belonging to the Clr6, Hos2, and Rpd3 lineages.</title>
        <authorList>
            <person name="Nishida H."/>
            <person name="Matsumoto T."/>
            <person name="Kondo S."/>
            <person name="Hamamoto M."/>
            <person name="Yoshikawa H."/>
        </authorList>
    </citation>
    <scope>NUCLEOTIDE SEQUENCE [LARGE SCALE GENOMIC DNA]</scope>
    <source>
        <strain evidence="6 7">NRRL Y-17804</strain>
    </source>
</reference>
<feature type="region of interest" description="Disordered" evidence="4">
    <location>
        <begin position="1"/>
        <end position="108"/>
    </location>
</feature>
<dbReference type="PROSITE" id="PS50294">
    <property type="entry name" value="WD_REPEATS_REGION"/>
    <property type="match status" value="4"/>
</dbReference>
<dbReference type="InterPro" id="IPR001810">
    <property type="entry name" value="F-box_dom"/>
</dbReference>
<dbReference type="AlphaFoldDB" id="A0A0E9NGD2"/>
<dbReference type="FunFam" id="2.130.10.10:FF:001079">
    <property type="entry name" value="Cell division control protein 4"/>
    <property type="match status" value="1"/>
</dbReference>
<name>A0A0E9NGD2_SAICN</name>
<feature type="compositionally biased region" description="Basic and acidic residues" evidence="4">
    <location>
        <begin position="120"/>
        <end position="129"/>
    </location>
</feature>
<dbReference type="GO" id="GO:0005737">
    <property type="term" value="C:cytoplasm"/>
    <property type="evidence" value="ECO:0007669"/>
    <property type="project" value="TreeGrafter"/>
</dbReference>
<dbReference type="InterPro" id="IPR020472">
    <property type="entry name" value="WD40_PAC1"/>
</dbReference>
<dbReference type="PANTHER" id="PTHR19849">
    <property type="entry name" value="PHOSPHOLIPASE A-2-ACTIVATING PROTEIN"/>
    <property type="match status" value="1"/>
</dbReference>
<dbReference type="Gene3D" id="1.20.1280.50">
    <property type="match status" value="1"/>
</dbReference>
<dbReference type="GO" id="GO:0043161">
    <property type="term" value="P:proteasome-mediated ubiquitin-dependent protein catabolic process"/>
    <property type="evidence" value="ECO:0007669"/>
    <property type="project" value="TreeGrafter"/>
</dbReference>
<feature type="repeat" description="WD" evidence="3">
    <location>
        <begin position="580"/>
        <end position="619"/>
    </location>
</feature>
<evidence type="ECO:0000256" key="4">
    <source>
        <dbReference type="SAM" id="MobiDB-lite"/>
    </source>
</evidence>
<proteinExistence type="predicted"/>
<dbReference type="InterPro" id="IPR015943">
    <property type="entry name" value="WD40/YVTN_repeat-like_dom_sf"/>
</dbReference>
<comment type="caution">
    <text evidence="6">The sequence shown here is derived from an EMBL/GenBank/DDBJ whole genome shotgun (WGS) entry which is preliminary data.</text>
</comment>
<accession>A0A0E9NGD2</accession>
<dbReference type="PROSITE" id="PS50181">
    <property type="entry name" value="FBOX"/>
    <property type="match status" value="1"/>
</dbReference>
<feature type="domain" description="F-box" evidence="5">
    <location>
        <begin position="387"/>
        <end position="434"/>
    </location>
</feature>
<feature type="compositionally biased region" description="Polar residues" evidence="4">
    <location>
        <begin position="261"/>
        <end position="280"/>
    </location>
</feature>
<dbReference type="EMBL" id="BACD03000018">
    <property type="protein sequence ID" value="GAO48889.1"/>
    <property type="molecule type" value="Genomic_DNA"/>
</dbReference>
<dbReference type="SUPFAM" id="SSF50978">
    <property type="entry name" value="WD40 repeat-like"/>
    <property type="match status" value="1"/>
</dbReference>
<dbReference type="InterPro" id="IPR001680">
    <property type="entry name" value="WD40_rpt"/>
</dbReference>
<evidence type="ECO:0000313" key="7">
    <source>
        <dbReference type="Proteomes" id="UP000033140"/>
    </source>
</evidence>
<dbReference type="PROSITE" id="PS00678">
    <property type="entry name" value="WD_REPEATS_1"/>
    <property type="match status" value="1"/>
</dbReference>
<keyword evidence="1 3" id="KW-0853">WD repeat</keyword>
<dbReference type="OrthoDB" id="190105at2759"/>
<keyword evidence="7" id="KW-1185">Reference proteome</keyword>
<dbReference type="PRINTS" id="PR00320">
    <property type="entry name" value="GPROTEINBRPT"/>
</dbReference>
<feature type="repeat" description="WD" evidence="3">
    <location>
        <begin position="744"/>
        <end position="785"/>
    </location>
</feature>
<reference evidence="6 7" key="1">
    <citation type="journal article" date="2011" name="J. Gen. Appl. Microbiol.">
        <title>Draft genome sequencing of the enigmatic yeast Saitoella complicata.</title>
        <authorList>
            <person name="Nishida H."/>
            <person name="Hamamoto M."/>
            <person name="Sugiyama J."/>
        </authorList>
    </citation>
    <scope>NUCLEOTIDE SEQUENCE [LARGE SCALE GENOMIC DNA]</scope>
    <source>
        <strain evidence="6 7">NRRL Y-17804</strain>
    </source>
</reference>
<dbReference type="GO" id="GO:0043130">
    <property type="term" value="F:ubiquitin binding"/>
    <property type="evidence" value="ECO:0007669"/>
    <property type="project" value="TreeGrafter"/>
</dbReference>
<evidence type="ECO:0000256" key="2">
    <source>
        <dbReference type="ARBA" id="ARBA00022737"/>
    </source>
</evidence>
<dbReference type="Proteomes" id="UP000033140">
    <property type="component" value="Unassembled WGS sequence"/>
</dbReference>
<feature type="repeat" description="WD" evidence="3">
    <location>
        <begin position="786"/>
        <end position="825"/>
    </location>
</feature>
<dbReference type="InterPro" id="IPR036322">
    <property type="entry name" value="WD40_repeat_dom_sf"/>
</dbReference>
<evidence type="ECO:0000259" key="5">
    <source>
        <dbReference type="PROSITE" id="PS50181"/>
    </source>
</evidence>
<dbReference type="PROSITE" id="PS50082">
    <property type="entry name" value="WD_REPEATS_2"/>
    <property type="match status" value="6"/>
</dbReference>
<evidence type="ECO:0000256" key="3">
    <source>
        <dbReference type="PROSITE-ProRule" id="PRU00221"/>
    </source>
</evidence>
<feature type="compositionally biased region" description="Polar residues" evidence="4">
    <location>
        <begin position="20"/>
        <end position="33"/>
    </location>
</feature>
<dbReference type="InterPro" id="IPR036047">
    <property type="entry name" value="F-box-like_dom_sf"/>
</dbReference>
<dbReference type="SUPFAM" id="SSF81383">
    <property type="entry name" value="F-box domain"/>
    <property type="match status" value="1"/>
</dbReference>
<dbReference type="CDD" id="cd00200">
    <property type="entry name" value="WD40"/>
    <property type="match status" value="1"/>
</dbReference>
<gene>
    <name evidence="6" type="ORF">G7K_3052-t1</name>
</gene>